<proteinExistence type="predicted"/>
<dbReference type="Pfam" id="PF01497">
    <property type="entry name" value="Peripla_BP_2"/>
    <property type="match status" value="1"/>
</dbReference>
<keyword evidence="3" id="KW-1185">Reference proteome</keyword>
<feature type="domain" description="Fe/B12 periplasmic-binding" evidence="1">
    <location>
        <begin position="45"/>
        <end position="305"/>
    </location>
</feature>
<dbReference type="Gene3D" id="3.40.50.1980">
    <property type="entry name" value="Nitrogenase molybdenum iron protein domain"/>
    <property type="match status" value="2"/>
</dbReference>
<accession>A0A2N7UA83</accession>
<dbReference type="InterPro" id="IPR050902">
    <property type="entry name" value="ABC_Transporter_SBP"/>
</dbReference>
<reference evidence="2 3" key="1">
    <citation type="submission" date="2018-01" db="EMBL/GenBank/DDBJ databases">
        <title>Halomonas endophytica sp. nov., isolated from storage liquid in the stems of Populus euphratica.</title>
        <authorList>
            <person name="Chen C."/>
        </authorList>
    </citation>
    <scope>NUCLEOTIDE SEQUENCE [LARGE SCALE GENOMIC DNA]</scope>
    <source>
        <strain evidence="2 3">MC28</strain>
    </source>
</reference>
<evidence type="ECO:0000313" key="3">
    <source>
        <dbReference type="Proteomes" id="UP000235803"/>
    </source>
</evidence>
<protein>
    <submittedName>
        <fullName evidence="2">Hemin ABC transporter substrate-binding protein</fullName>
    </submittedName>
</protein>
<dbReference type="PANTHER" id="PTHR30535">
    <property type="entry name" value="VITAMIN B12-BINDING PROTEIN"/>
    <property type="match status" value="1"/>
</dbReference>
<evidence type="ECO:0000313" key="2">
    <source>
        <dbReference type="EMBL" id="PMR77366.1"/>
    </source>
</evidence>
<name>A0A2N7UA83_9GAMM</name>
<dbReference type="InterPro" id="IPR002491">
    <property type="entry name" value="ABC_transptr_periplasmic_BD"/>
</dbReference>
<dbReference type="PROSITE" id="PS50983">
    <property type="entry name" value="FE_B12_PBP"/>
    <property type="match status" value="1"/>
</dbReference>
<gene>
    <name evidence="2" type="ORF">C1H69_02175</name>
</gene>
<dbReference type="RefSeq" id="WP_102651779.1">
    <property type="nucleotide sequence ID" value="NZ_PNRF01000007.1"/>
</dbReference>
<dbReference type="Proteomes" id="UP000235803">
    <property type="component" value="Unassembled WGS sequence"/>
</dbReference>
<dbReference type="PANTHER" id="PTHR30535:SF4">
    <property type="entry name" value="HEMIN-BINDING PERIPLASMIC PROTEIN HMUT"/>
    <property type="match status" value="1"/>
</dbReference>
<dbReference type="EMBL" id="PNRF01000007">
    <property type="protein sequence ID" value="PMR77366.1"/>
    <property type="molecule type" value="Genomic_DNA"/>
</dbReference>
<organism evidence="2 3">
    <name type="scientific">Billgrantia endophytica</name>
    <dbReference type="NCBI Taxonomy" id="2033802"/>
    <lineage>
        <taxon>Bacteria</taxon>
        <taxon>Pseudomonadati</taxon>
        <taxon>Pseudomonadota</taxon>
        <taxon>Gammaproteobacteria</taxon>
        <taxon>Oceanospirillales</taxon>
        <taxon>Halomonadaceae</taxon>
        <taxon>Billgrantia</taxon>
    </lineage>
</organism>
<dbReference type="OrthoDB" id="9797736at2"/>
<dbReference type="AlphaFoldDB" id="A0A2N7UA83"/>
<evidence type="ECO:0000259" key="1">
    <source>
        <dbReference type="PROSITE" id="PS50983"/>
    </source>
</evidence>
<sequence length="309" mass="32515">MPVRRPWPSQRVAFRATSLRRFLLRGLLVIAMSCLAVVPASAAKRIVIAGGDLTEIAFALGAGQRVVGVDTTSTYPATVGELPSIGYVRTLSPEGVLSLRPEQVLASHFAGPEATLSRLRAAGVSVLQAPAPRGGAADSVPAKIRFVGEALGQEAAAERLVSTFEAELAEVREHTAAYTDGPRVLFVLSAESGPMIIGGKGSVAEAMIRMAGGEPLTGGVTGYRPLSLEAVMALQPDIVLMMAEQLENRSKESVLQRPDLRETPAGRQGRLVAMEGMLLLGYGPRTPFAIGKLHEALRASMATAENEGP</sequence>
<dbReference type="SUPFAM" id="SSF53807">
    <property type="entry name" value="Helical backbone' metal receptor"/>
    <property type="match status" value="1"/>
</dbReference>
<comment type="caution">
    <text evidence="2">The sequence shown here is derived from an EMBL/GenBank/DDBJ whole genome shotgun (WGS) entry which is preliminary data.</text>
</comment>